<dbReference type="AlphaFoldDB" id="A0A6F8TA17"/>
<organism evidence="3 4">
    <name type="scientific">Legionella antarctica</name>
    <dbReference type="NCBI Taxonomy" id="2708020"/>
    <lineage>
        <taxon>Bacteria</taxon>
        <taxon>Pseudomonadati</taxon>
        <taxon>Pseudomonadota</taxon>
        <taxon>Gammaproteobacteria</taxon>
        <taxon>Legionellales</taxon>
        <taxon>Legionellaceae</taxon>
        <taxon>Legionella</taxon>
    </lineage>
</organism>
<evidence type="ECO:0000256" key="2">
    <source>
        <dbReference type="SAM" id="Phobius"/>
    </source>
</evidence>
<feature type="transmembrane region" description="Helical" evidence="2">
    <location>
        <begin position="327"/>
        <end position="346"/>
    </location>
</feature>
<evidence type="ECO:0000256" key="1">
    <source>
        <dbReference type="SAM" id="MobiDB-lite"/>
    </source>
</evidence>
<dbReference type="EMBL" id="AP022839">
    <property type="protein sequence ID" value="BCA96967.1"/>
    <property type="molecule type" value="Genomic_DNA"/>
</dbReference>
<dbReference type="RefSeq" id="WP_173238194.1">
    <property type="nucleotide sequence ID" value="NZ_AP022839.1"/>
</dbReference>
<evidence type="ECO:0000313" key="3">
    <source>
        <dbReference type="EMBL" id="BCA96967.1"/>
    </source>
</evidence>
<evidence type="ECO:0000313" key="4">
    <source>
        <dbReference type="Proteomes" id="UP000502894"/>
    </source>
</evidence>
<dbReference type="Proteomes" id="UP000502894">
    <property type="component" value="Chromosome"/>
</dbReference>
<feature type="transmembrane region" description="Helical" evidence="2">
    <location>
        <begin position="39"/>
        <end position="58"/>
    </location>
</feature>
<feature type="transmembrane region" description="Helical" evidence="2">
    <location>
        <begin position="220"/>
        <end position="249"/>
    </location>
</feature>
<gene>
    <name evidence="3" type="ORF">TUM19329_33280</name>
</gene>
<proteinExistence type="predicted"/>
<feature type="region of interest" description="Disordered" evidence="1">
    <location>
        <begin position="510"/>
        <end position="533"/>
    </location>
</feature>
<keyword evidence="2" id="KW-0472">Membrane</keyword>
<feature type="transmembrane region" description="Helical" evidence="2">
    <location>
        <begin position="193"/>
        <end position="214"/>
    </location>
</feature>
<dbReference type="KEGG" id="lant:TUM19329_33280"/>
<reference evidence="3" key="1">
    <citation type="journal article" date="2020" name="Microbiol. Resour. Announc.">
        <title>Complete Genome Sequence of Novel Psychrotolerant Legionella Strain TUM19329, Isolated from Antarctic Lake Sediment.</title>
        <authorList>
            <person name="Shimada S."/>
            <person name="Nakai R."/>
            <person name="Aoki K."/>
            <person name="Shimoeda N."/>
            <person name="Ohno G."/>
            <person name="Miyazaki Y."/>
            <person name="Kudoh S."/>
            <person name="Imura S."/>
            <person name="Watanabe K."/>
            <person name="Ishii Y."/>
            <person name="Tateda K."/>
        </authorList>
    </citation>
    <scope>NUCLEOTIDE SEQUENCE [LARGE SCALE GENOMIC DNA]</scope>
    <source>
        <strain evidence="3">TUM19329</strain>
    </source>
</reference>
<protein>
    <submittedName>
        <fullName evidence="3">Uncharacterized protein</fullName>
    </submittedName>
</protein>
<feature type="transmembrane region" description="Helical" evidence="2">
    <location>
        <begin position="283"/>
        <end position="307"/>
    </location>
</feature>
<feature type="transmembrane region" description="Helical" evidence="2">
    <location>
        <begin position="396"/>
        <end position="419"/>
    </location>
</feature>
<accession>A0A6F8TA17</accession>
<keyword evidence="4" id="KW-1185">Reference proteome</keyword>
<sequence length="657" mass="75070">MNTKNKPVNPRKIPYNLAILLLTVGASLILGFLSFGGMFALFPVLPLAFAAFGLSVAYEGEIYLQNIKGALKKLLKKNYLENYMAKEYLLENFPEDTVDPDCPQFFKDYKNQLELLSAFGHKELNKDSKKRKKQVEKTLGDMEKWFALQLFSAKDKITEHESKYAQQVQVWLEQHEQQEWQKRIEARRVKFNIAKGFSVLAGLFMGLGSTYLIVEAFSVIPFFAIIPFTFWPIIIVPMALIAGAAYGMLTFNAITDLINNNTVIKWYNRLRYDLSKGLTPRNIFMATTAVLLVGLAIALTICTAGTWWTVATHARPLFEWMKKIPSFVMGVINPAITGLSAIFFNIQNTAESLDLVDEATQSEENLFQRIYKSITDGLTYVRETENWLQIVNPFRLILKLTITPLRLLLFLGHLISIAVTADRMPGIPQILAALIAMISEGFEDAHYFIGHDEEHNDHDNHHDFQSLKKERLDVNAGHNHDGDIPTWILKTIAIPLYALAALWDSSASKLNHSPSHKQTEESTQQRPHTPQRRVLSFQEAWNKQRGIKAQEHVELPSDAQRPLKDWQVEHTAFLIEKYQTKHFENTHIAPELAAEKVRELDVLKNKVRTTTSSETLADTLIQARSQTVYNQHRWFAKADKTSTQMFIEELPERVNVI</sequence>
<keyword evidence="2" id="KW-0812">Transmembrane</keyword>
<name>A0A6F8TA17_9GAMM</name>
<keyword evidence="2" id="KW-1133">Transmembrane helix</keyword>
<feature type="transmembrane region" description="Helical" evidence="2">
    <location>
        <begin position="12"/>
        <end position="33"/>
    </location>
</feature>